<dbReference type="InterPro" id="IPR045467">
    <property type="entry name" value="DUF6497"/>
</dbReference>
<feature type="chain" id="PRO_5012238298" description="Acetolactate synthase" evidence="1">
    <location>
        <begin position="29"/>
        <end position="136"/>
    </location>
</feature>
<keyword evidence="1" id="KW-0732">Signal</keyword>
<accession>A0A1Y5RG45</accession>
<dbReference type="RefSeq" id="WP_275936509.1">
    <property type="nucleotide sequence ID" value="NZ_FWFQ01000002.1"/>
</dbReference>
<gene>
    <name evidence="2" type="ORF">PSA7680_00491</name>
</gene>
<feature type="signal peptide" evidence="1">
    <location>
        <begin position="1"/>
        <end position="28"/>
    </location>
</feature>
<protein>
    <recommendedName>
        <fullName evidence="4">Acetolactate synthase</fullName>
    </recommendedName>
</protein>
<dbReference type="AlphaFoldDB" id="A0A1Y5RG45"/>
<sequence>MRPTLRTAFSALALAALLAPAVSSEAIAVPSGQPVTFHDMIWGEPGPAGLTMRFRFIAPLIADGEAQVGFDEAEADMAFLCESYALPRLADQGPGVSQIIISLSDRPVPFGEMAPDVVQFFEAYRPEGSSCVWDGF</sequence>
<reference evidence="2 3" key="1">
    <citation type="submission" date="2017-03" db="EMBL/GenBank/DDBJ databases">
        <authorList>
            <person name="Afonso C.L."/>
            <person name="Miller P.J."/>
            <person name="Scott M.A."/>
            <person name="Spackman E."/>
            <person name="Goraichik I."/>
            <person name="Dimitrov K.M."/>
            <person name="Suarez D.L."/>
            <person name="Swayne D.E."/>
        </authorList>
    </citation>
    <scope>NUCLEOTIDE SEQUENCE [LARGE SCALE GENOMIC DNA]</scope>
    <source>
        <strain evidence="2 3">CECT 7680</strain>
    </source>
</reference>
<organism evidence="2 3">
    <name type="scientific">Pseudoruegeria aquimaris</name>
    <dbReference type="NCBI Taxonomy" id="393663"/>
    <lineage>
        <taxon>Bacteria</taxon>
        <taxon>Pseudomonadati</taxon>
        <taxon>Pseudomonadota</taxon>
        <taxon>Alphaproteobacteria</taxon>
        <taxon>Rhodobacterales</taxon>
        <taxon>Roseobacteraceae</taxon>
        <taxon>Pseudoruegeria</taxon>
    </lineage>
</organism>
<proteinExistence type="predicted"/>
<evidence type="ECO:0008006" key="4">
    <source>
        <dbReference type="Google" id="ProtNLM"/>
    </source>
</evidence>
<keyword evidence="3" id="KW-1185">Reference proteome</keyword>
<evidence type="ECO:0000313" key="2">
    <source>
        <dbReference type="EMBL" id="SLN16745.1"/>
    </source>
</evidence>
<name>A0A1Y5RG45_9RHOB</name>
<dbReference type="Pfam" id="PF20107">
    <property type="entry name" value="DUF6497"/>
    <property type="match status" value="1"/>
</dbReference>
<evidence type="ECO:0000313" key="3">
    <source>
        <dbReference type="Proteomes" id="UP000193409"/>
    </source>
</evidence>
<evidence type="ECO:0000256" key="1">
    <source>
        <dbReference type="SAM" id="SignalP"/>
    </source>
</evidence>
<dbReference type="EMBL" id="FWFQ01000002">
    <property type="protein sequence ID" value="SLN16745.1"/>
    <property type="molecule type" value="Genomic_DNA"/>
</dbReference>
<dbReference type="Proteomes" id="UP000193409">
    <property type="component" value="Unassembled WGS sequence"/>
</dbReference>